<dbReference type="Proteomes" id="UP000183832">
    <property type="component" value="Unassembled WGS sequence"/>
</dbReference>
<organism evidence="1 2">
    <name type="scientific">Clunio marinus</name>
    <dbReference type="NCBI Taxonomy" id="568069"/>
    <lineage>
        <taxon>Eukaryota</taxon>
        <taxon>Metazoa</taxon>
        <taxon>Ecdysozoa</taxon>
        <taxon>Arthropoda</taxon>
        <taxon>Hexapoda</taxon>
        <taxon>Insecta</taxon>
        <taxon>Pterygota</taxon>
        <taxon>Neoptera</taxon>
        <taxon>Endopterygota</taxon>
        <taxon>Diptera</taxon>
        <taxon>Nematocera</taxon>
        <taxon>Chironomoidea</taxon>
        <taxon>Chironomidae</taxon>
        <taxon>Clunio</taxon>
    </lineage>
</organism>
<evidence type="ECO:0000313" key="1">
    <source>
        <dbReference type="EMBL" id="CRK95714.1"/>
    </source>
</evidence>
<dbReference type="EMBL" id="CVRI01000042">
    <property type="protein sequence ID" value="CRK95714.1"/>
    <property type="molecule type" value="Genomic_DNA"/>
</dbReference>
<gene>
    <name evidence="1" type="ORF">CLUMA_CG009171</name>
</gene>
<sequence>MDEFGQGEALDIHIISNHIDSLIVELFKFFSSDGNIDWAEVTRELERNDRKLTDMMTELMNIDP</sequence>
<name>A0A1J1I7J8_9DIPT</name>
<reference evidence="1 2" key="1">
    <citation type="submission" date="2015-04" db="EMBL/GenBank/DDBJ databases">
        <authorList>
            <person name="Syromyatnikov M.Y."/>
            <person name="Popov V.N."/>
        </authorList>
    </citation>
    <scope>NUCLEOTIDE SEQUENCE [LARGE SCALE GENOMIC DNA]</scope>
</reference>
<proteinExistence type="predicted"/>
<keyword evidence="2" id="KW-1185">Reference proteome</keyword>
<dbReference type="AlphaFoldDB" id="A0A1J1I7J8"/>
<evidence type="ECO:0000313" key="2">
    <source>
        <dbReference type="Proteomes" id="UP000183832"/>
    </source>
</evidence>
<protein>
    <submittedName>
        <fullName evidence="1">CLUMA_CG009171, isoform A</fullName>
    </submittedName>
</protein>
<accession>A0A1J1I7J8</accession>